<dbReference type="InterPro" id="IPR020084">
    <property type="entry name" value="NUDIX_hydrolase_CS"/>
</dbReference>
<evidence type="ECO:0000259" key="4">
    <source>
        <dbReference type="PROSITE" id="PS51462"/>
    </source>
</evidence>
<dbReference type="InterPro" id="IPR020476">
    <property type="entry name" value="Nudix_hydrolase"/>
</dbReference>
<dbReference type="AlphaFoldDB" id="A0A7S2S1E6"/>
<dbReference type="CDD" id="cd04670">
    <property type="entry name" value="NUDIX_ASFGF2_Nudt6"/>
    <property type="match status" value="1"/>
</dbReference>
<dbReference type="PANTHER" id="PTHR13994:SF13">
    <property type="entry name" value="FI03680P"/>
    <property type="match status" value="1"/>
</dbReference>
<evidence type="ECO:0000256" key="3">
    <source>
        <dbReference type="RuleBase" id="RU003476"/>
    </source>
</evidence>
<evidence type="ECO:0000256" key="1">
    <source>
        <dbReference type="ARBA" id="ARBA00005582"/>
    </source>
</evidence>
<dbReference type="Pfam" id="PF18290">
    <property type="entry name" value="Nudix_hydro"/>
    <property type="match status" value="1"/>
</dbReference>
<evidence type="ECO:0000313" key="5">
    <source>
        <dbReference type="EMBL" id="CAD9686629.1"/>
    </source>
</evidence>
<dbReference type="SUPFAM" id="SSF55811">
    <property type="entry name" value="Nudix"/>
    <property type="match status" value="1"/>
</dbReference>
<dbReference type="PANTHER" id="PTHR13994">
    <property type="entry name" value="NUDIX HYDROLASE RELATED"/>
    <property type="match status" value="1"/>
</dbReference>
<proteinExistence type="inferred from homology"/>
<dbReference type="InterPro" id="IPR040618">
    <property type="entry name" value="Pre-Nudix"/>
</dbReference>
<accession>A0A7S2S1E6</accession>
<protein>
    <recommendedName>
        <fullName evidence="4">Nudix hydrolase domain-containing protein</fullName>
    </recommendedName>
</protein>
<organism evidence="5">
    <name type="scientific">Mucochytrium quahogii</name>
    <dbReference type="NCBI Taxonomy" id="96639"/>
    <lineage>
        <taxon>Eukaryota</taxon>
        <taxon>Sar</taxon>
        <taxon>Stramenopiles</taxon>
        <taxon>Bigyra</taxon>
        <taxon>Labyrinthulomycetes</taxon>
        <taxon>Thraustochytrida</taxon>
        <taxon>Thraustochytriidae</taxon>
        <taxon>Mucochytrium</taxon>
    </lineage>
</organism>
<dbReference type="InterPro" id="IPR000086">
    <property type="entry name" value="NUDIX_hydrolase_dom"/>
</dbReference>
<dbReference type="Gene3D" id="3.40.630.30">
    <property type="match status" value="1"/>
</dbReference>
<dbReference type="PROSITE" id="PS00893">
    <property type="entry name" value="NUDIX_BOX"/>
    <property type="match status" value="1"/>
</dbReference>
<reference evidence="5" key="1">
    <citation type="submission" date="2021-01" db="EMBL/GenBank/DDBJ databases">
        <authorList>
            <person name="Corre E."/>
            <person name="Pelletier E."/>
            <person name="Niang G."/>
            <person name="Scheremetjew M."/>
            <person name="Finn R."/>
            <person name="Kale V."/>
            <person name="Holt S."/>
            <person name="Cochrane G."/>
            <person name="Meng A."/>
            <person name="Brown T."/>
            <person name="Cohen L."/>
        </authorList>
    </citation>
    <scope>NUCLEOTIDE SEQUENCE</scope>
    <source>
        <strain evidence="5">NY070348D</strain>
    </source>
</reference>
<dbReference type="PROSITE" id="PS51462">
    <property type="entry name" value="NUDIX"/>
    <property type="match status" value="1"/>
</dbReference>
<dbReference type="GO" id="GO:0051287">
    <property type="term" value="F:NAD binding"/>
    <property type="evidence" value="ECO:0007669"/>
    <property type="project" value="TreeGrafter"/>
</dbReference>
<evidence type="ECO:0000256" key="2">
    <source>
        <dbReference type="ARBA" id="ARBA00022801"/>
    </source>
</evidence>
<dbReference type="InterPro" id="IPR003293">
    <property type="entry name" value="Nudix_hydrolase6-like"/>
</dbReference>
<dbReference type="PRINTS" id="PR00502">
    <property type="entry name" value="NUDIXFAMILY"/>
</dbReference>
<feature type="domain" description="Nudix hydrolase" evidence="4">
    <location>
        <begin position="102"/>
        <end position="243"/>
    </location>
</feature>
<sequence length="279" mass="31156">MMLEHKVNSYNNVEITADCTRSRRATPISVQDFERLLWMSLQQWKKDGRKGVWVRIDKECVDLVPVAVRCGFSFHRADRDSIVLNAWIGSKDEENRMPLGPQFYVGCGGFVLNSKNQVLCIQQKSGPSARMKGFWMLPGGLVDRGEDLKAAVVREVKEETGIDTEFVAVAAVRETHHTDTFGGISNSGTTDFYCICCLRILDEGQEIVVQESEISACKWMDLDEFLGSKYYRQKGTVFHEMHHAAANVAKGLRDGLGGSTLKYGRSVPGSSTVYTTSNL</sequence>
<dbReference type="GO" id="GO:0047631">
    <property type="term" value="F:ADP-ribose diphosphatase activity"/>
    <property type="evidence" value="ECO:0007669"/>
    <property type="project" value="TreeGrafter"/>
</dbReference>
<dbReference type="InterPro" id="IPR015797">
    <property type="entry name" value="NUDIX_hydrolase-like_dom_sf"/>
</dbReference>
<gene>
    <name evidence="5" type="ORF">QSP1433_LOCUS9238</name>
</gene>
<dbReference type="GO" id="GO:0035529">
    <property type="term" value="F:NADH pyrophosphatase activity"/>
    <property type="evidence" value="ECO:0007669"/>
    <property type="project" value="TreeGrafter"/>
</dbReference>
<comment type="similarity">
    <text evidence="1 3">Belongs to the Nudix hydrolase family.</text>
</comment>
<dbReference type="Gene3D" id="3.90.79.10">
    <property type="entry name" value="Nucleoside Triphosphate Pyrophosphohydrolase"/>
    <property type="match status" value="1"/>
</dbReference>
<dbReference type="Pfam" id="PF00293">
    <property type="entry name" value="NUDIX"/>
    <property type="match status" value="1"/>
</dbReference>
<keyword evidence="2 3" id="KW-0378">Hydrolase</keyword>
<dbReference type="EMBL" id="HBHK01014623">
    <property type="protein sequence ID" value="CAD9686629.1"/>
    <property type="molecule type" value="Transcribed_RNA"/>
</dbReference>
<name>A0A7S2S1E6_9STRA</name>